<evidence type="ECO:0000313" key="3">
    <source>
        <dbReference type="EMBL" id="KAG1784216.1"/>
    </source>
</evidence>
<organism evidence="3 4">
    <name type="scientific">Suillus placidus</name>
    <dbReference type="NCBI Taxonomy" id="48579"/>
    <lineage>
        <taxon>Eukaryota</taxon>
        <taxon>Fungi</taxon>
        <taxon>Dikarya</taxon>
        <taxon>Basidiomycota</taxon>
        <taxon>Agaricomycotina</taxon>
        <taxon>Agaricomycetes</taxon>
        <taxon>Agaricomycetidae</taxon>
        <taxon>Boletales</taxon>
        <taxon>Suillineae</taxon>
        <taxon>Suillaceae</taxon>
        <taxon>Suillus</taxon>
    </lineage>
</organism>
<gene>
    <name evidence="3" type="ORF">EV702DRAFT_1058093</name>
</gene>
<protein>
    <submittedName>
        <fullName evidence="3">Uncharacterized protein</fullName>
    </submittedName>
</protein>
<comment type="caution">
    <text evidence="3">The sequence shown here is derived from an EMBL/GenBank/DDBJ whole genome shotgun (WGS) entry which is preliminary data.</text>
</comment>
<dbReference type="AlphaFoldDB" id="A0A9P7DA59"/>
<evidence type="ECO:0000313" key="4">
    <source>
        <dbReference type="Proteomes" id="UP000714275"/>
    </source>
</evidence>
<sequence>MNFWKFILRTVSVVLSSFGILLSLLAIFVRTLVPSVFVSWPKPPPDTSEYSQRTIACRVKRPVPGPVASPASSSLLESTKSNNTIHSNMVDGAVPQSHARVDSPMPATELSIQRFNRSEVLEAHKIFKRHTLSVCPSFNVCRTIASPKQRSTHLKGRSSTGSFSHSLKNPNPPLRTQPYAAPYFFPAPGTPEAIGYVTKTREELLRPSTDAFTLKKKNKRTFL</sequence>
<feature type="transmembrane region" description="Helical" evidence="2">
    <location>
        <begin position="6"/>
        <end position="29"/>
    </location>
</feature>
<dbReference type="OrthoDB" id="3069322at2759"/>
<dbReference type="Proteomes" id="UP000714275">
    <property type="component" value="Unassembled WGS sequence"/>
</dbReference>
<evidence type="ECO:0000256" key="2">
    <source>
        <dbReference type="SAM" id="Phobius"/>
    </source>
</evidence>
<evidence type="ECO:0000256" key="1">
    <source>
        <dbReference type="SAM" id="MobiDB-lite"/>
    </source>
</evidence>
<reference evidence="3" key="1">
    <citation type="journal article" date="2020" name="New Phytol.">
        <title>Comparative genomics reveals dynamic genome evolution in host specialist ectomycorrhizal fungi.</title>
        <authorList>
            <person name="Lofgren L.A."/>
            <person name="Nguyen N.H."/>
            <person name="Vilgalys R."/>
            <person name="Ruytinx J."/>
            <person name="Liao H.L."/>
            <person name="Branco S."/>
            <person name="Kuo A."/>
            <person name="LaButti K."/>
            <person name="Lipzen A."/>
            <person name="Andreopoulos W."/>
            <person name="Pangilinan J."/>
            <person name="Riley R."/>
            <person name="Hundley H."/>
            <person name="Na H."/>
            <person name="Barry K."/>
            <person name="Grigoriev I.V."/>
            <person name="Stajich J.E."/>
            <person name="Kennedy P.G."/>
        </authorList>
    </citation>
    <scope>NUCLEOTIDE SEQUENCE</scope>
    <source>
        <strain evidence="3">DOB743</strain>
    </source>
</reference>
<keyword evidence="4" id="KW-1185">Reference proteome</keyword>
<name>A0A9P7DA59_9AGAM</name>
<keyword evidence="2" id="KW-0812">Transmembrane</keyword>
<keyword evidence="2" id="KW-0472">Membrane</keyword>
<proteinExistence type="predicted"/>
<keyword evidence="2" id="KW-1133">Transmembrane helix</keyword>
<feature type="compositionally biased region" description="Polar residues" evidence="1">
    <location>
        <begin position="157"/>
        <end position="169"/>
    </location>
</feature>
<dbReference type="EMBL" id="JABBWD010000001">
    <property type="protein sequence ID" value="KAG1784216.1"/>
    <property type="molecule type" value="Genomic_DNA"/>
</dbReference>
<accession>A0A9P7DA59</accession>
<feature type="region of interest" description="Disordered" evidence="1">
    <location>
        <begin position="149"/>
        <end position="172"/>
    </location>
</feature>